<dbReference type="InterPro" id="IPR028939">
    <property type="entry name" value="P5C_Rdtase_cat_N"/>
</dbReference>
<dbReference type="InterPro" id="IPR036291">
    <property type="entry name" value="NAD(P)-bd_dom_sf"/>
</dbReference>
<organism evidence="3 4">
    <name type="scientific">Rhizobium lemnae</name>
    <dbReference type="NCBI Taxonomy" id="1214924"/>
    <lineage>
        <taxon>Bacteria</taxon>
        <taxon>Pseudomonadati</taxon>
        <taxon>Pseudomonadota</taxon>
        <taxon>Alphaproteobacteria</taxon>
        <taxon>Hyphomicrobiales</taxon>
        <taxon>Rhizobiaceae</taxon>
        <taxon>Rhizobium/Agrobacterium group</taxon>
        <taxon>Rhizobium</taxon>
    </lineage>
</organism>
<reference evidence="4" key="1">
    <citation type="journal article" date="2019" name="Int. J. Syst. Evol. Microbiol.">
        <title>The Global Catalogue of Microorganisms (GCM) 10K type strain sequencing project: providing services to taxonomists for standard genome sequencing and annotation.</title>
        <authorList>
            <consortium name="The Broad Institute Genomics Platform"/>
            <consortium name="The Broad Institute Genome Sequencing Center for Infectious Disease"/>
            <person name="Wu L."/>
            <person name="Ma J."/>
        </authorList>
    </citation>
    <scope>NUCLEOTIDE SEQUENCE [LARGE SCALE GENOMIC DNA]</scope>
    <source>
        <strain evidence="4">TBRC 5781</strain>
    </source>
</reference>
<dbReference type="Proteomes" id="UP001595697">
    <property type="component" value="Unassembled WGS sequence"/>
</dbReference>
<dbReference type="PANTHER" id="PTHR14239">
    <property type="entry name" value="DUDULIN-RELATED"/>
    <property type="match status" value="1"/>
</dbReference>
<evidence type="ECO:0000259" key="2">
    <source>
        <dbReference type="Pfam" id="PF03807"/>
    </source>
</evidence>
<dbReference type="Pfam" id="PF03807">
    <property type="entry name" value="F420_oxidored"/>
    <property type="match status" value="1"/>
</dbReference>
<dbReference type="EMBL" id="JBHSBD010000065">
    <property type="protein sequence ID" value="MFC3969489.1"/>
    <property type="molecule type" value="Genomic_DNA"/>
</dbReference>
<dbReference type="SUPFAM" id="SSF51735">
    <property type="entry name" value="NAD(P)-binding Rossmann-fold domains"/>
    <property type="match status" value="1"/>
</dbReference>
<evidence type="ECO:0000256" key="1">
    <source>
        <dbReference type="ARBA" id="ARBA00023002"/>
    </source>
</evidence>
<gene>
    <name evidence="3" type="ORF">ACFOVS_15350</name>
</gene>
<keyword evidence="4" id="KW-1185">Reference proteome</keyword>
<proteinExistence type="predicted"/>
<evidence type="ECO:0000313" key="4">
    <source>
        <dbReference type="Proteomes" id="UP001595697"/>
    </source>
</evidence>
<comment type="caution">
    <text evidence="3">The sequence shown here is derived from an EMBL/GenBank/DDBJ whole genome shotgun (WGS) entry which is preliminary data.</text>
</comment>
<keyword evidence="1" id="KW-0560">Oxidoreductase</keyword>
<dbReference type="InterPro" id="IPR051267">
    <property type="entry name" value="STEAP_metalloreductase"/>
</dbReference>
<accession>A0ABV8ECT8</accession>
<evidence type="ECO:0000313" key="3">
    <source>
        <dbReference type="EMBL" id="MFC3969489.1"/>
    </source>
</evidence>
<name>A0ABV8ECT8_9HYPH</name>
<sequence length="226" mass="24898">MNIGIIGAGAMAQTLAYHINRAGHDVMLSNSRGPESLVSIGQALKCRTGTVLQAAQFGDIVALAIPLWAFSAIDPAPFENKIVLDLLNYFPHRDGKIEILDRGETTTSEMVAKHFVGAKLIKAFNAITVDDLYRDPRPRGHQIRRALPIAGDDKTAKEQASLFINDVGFDVVDVGPLADGWKIERFRPAYCVAMDKETLFRTLADTSRGTRVPDGYWLKHRPITLV</sequence>
<feature type="domain" description="Pyrroline-5-carboxylate reductase catalytic N-terminal" evidence="2">
    <location>
        <begin position="3"/>
        <end position="89"/>
    </location>
</feature>
<dbReference type="RefSeq" id="WP_247259809.1">
    <property type="nucleotide sequence ID" value="NZ_JALJQZ010000004.1"/>
</dbReference>
<dbReference type="Gene3D" id="3.40.50.720">
    <property type="entry name" value="NAD(P)-binding Rossmann-like Domain"/>
    <property type="match status" value="1"/>
</dbReference>
<protein>
    <submittedName>
        <fullName evidence="3">NADPH-dependent F420 reductase</fullName>
    </submittedName>
</protein>